<keyword evidence="2" id="KW-0732">Signal</keyword>
<feature type="domain" description="SLH" evidence="3">
    <location>
        <begin position="24"/>
        <end position="87"/>
    </location>
</feature>
<comment type="caution">
    <text evidence="4">The sequence shown here is derived from an EMBL/GenBank/DDBJ whole genome shotgun (WGS) entry which is preliminary data.</text>
</comment>
<dbReference type="RefSeq" id="WP_038261794.1">
    <property type="nucleotide sequence ID" value="NZ_FSRH01000009.1"/>
</dbReference>
<evidence type="ECO:0000313" key="4">
    <source>
        <dbReference type="EMBL" id="KDR96170.1"/>
    </source>
</evidence>
<dbReference type="Proteomes" id="UP000027946">
    <property type="component" value="Unassembled WGS sequence"/>
</dbReference>
<dbReference type="AlphaFoldDB" id="A0A069RJ67"/>
<feature type="domain" description="SLH" evidence="3">
    <location>
        <begin position="88"/>
        <end position="151"/>
    </location>
</feature>
<feature type="signal peptide" evidence="2">
    <location>
        <begin position="1"/>
        <end position="24"/>
    </location>
</feature>
<evidence type="ECO:0000259" key="3">
    <source>
        <dbReference type="PROSITE" id="PS51272"/>
    </source>
</evidence>
<dbReference type="STRING" id="1121324.CLIT_4c00070"/>
<keyword evidence="1" id="KW-0677">Repeat</keyword>
<reference evidence="4 5" key="1">
    <citation type="submission" date="2014-03" db="EMBL/GenBank/DDBJ databases">
        <title>Genome sequence of Clostridium litorale W6, DSM 5388.</title>
        <authorList>
            <person name="Poehlein A."/>
            <person name="Jagirdar A."/>
            <person name="Khonsari B."/>
            <person name="Chibani C.M."/>
            <person name="Gutierrez Gutierrez D.A."/>
            <person name="Davydova E."/>
            <person name="Alghaithi H.S."/>
            <person name="Nair K.P."/>
            <person name="Dhamotharan K."/>
            <person name="Chandran L."/>
            <person name="G W."/>
            <person name="Daniel R."/>
        </authorList>
    </citation>
    <scope>NUCLEOTIDE SEQUENCE [LARGE SCALE GENOMIC DNA]</scope>
    <source>
        <strain evidence="4 5">W6</strain>
    </source>
</reference>
<dbReference type="InterPro" id="IPR001119">
    <property type="entry name" value="SLH_dom"/>
</dbReference>
<evidence type="ECO:0000256" key="1">
    <source>
        <dbReference type="ARBA" id="ARBA00022737"/>
    </source>
</evidence>
<feature type="chain" id="PRO_5010259492" evidence="2">
    <location>
        <begin position="25"/>
        <end position="986"/>
    </location>
</feature>
<proteinExistence type="predicted"/>
<dbReference type="eggNOG" id="COG5492">
    <property type="taxonomic scope" value="Bacteria"/>
</dbReference>
<organism evidence="4 5">
    <name type="scientific">Peptoclostridium litorale DSM 5388</name>
    <dbReference type="NCBI Taxonomy" id="1121324"/>
    <lineage>
        <taxon>Bacteria</taxon>
        <taxon>Bacillati</taxon>
        <taxon>Bacillota</taxon>
        <taxon>Clostridia</taxon>
        <taxon>Peptostreptococcales</taxon>
        <taxon>Peptoclostridiaceae</taxon>
        <taxon>Peptoclostridium</taxon>
    </lineage>
</organism>
<protein>
    <submittedName>
        <fullName evidence="4">Middle cell wall protein</fullName>
    </submittedName>
</protein>
<dbReference type="PROSITE" id="PS51272">
    <property type="entry name" value="SLH"/>
    <property type="match status" value="2"/>
</dbReference>
<dbReference type="EMBL" id="JJMM01000004">
    <property type="protein sequence ID" value="KDR96170.1"/>
    <property type="molecule type" value="Genomic_DNA"/>
</dbReference>
<evidence type="ECO:0000256" key="2">
    <source>
        <dbReference type="SAM" id="SignalP"/>
    </source>
</evidence>
<evidence type="ECO:0000313" key="5">
    <source>
        <dbReference type="Proteomes" id="UP000027946"/>
    </source>
</evidence>
<gene>
    <name evidence="4" type="ORF">CLIT_4c00070</name>
</gene>
<accession>A0A069RJ67</accession>
<keyword evidence="5" id="KW-1185">Reference proteome</keyword>
<name>A0A069RJ67_PEPLI</name>
<sequence>MNKKLVSLALATSLVAGSMSLGFAAGDLTANIEDAKVVKAVERLAAFGIVDGMDDGKYHPELEVTREQFAKVLVEALGLGSAAEAAIGGTQFADVEAGRWSAGYVNVAVGQGILKGYPDGTFKPANKVTYAEAVTMLVRAIGYQDTFLPGTWPGNYVAKAAEEGITKDVVFSPSGFADRGSMAVMVDNTLDADVVKISEYGTLAGTEIKYSKSDITLLEEKLDIFKLEEAVVLSTPKVDKAIDEDQMKVEIGKDYNVKSIDVEDGDEETYDVLDSVDTSALLGLSLNVYINDDKEVVYVEESDKPFKVLYDVVDEDEDIDEDDGMTFIKADKEYELEDDYTIYLDNKEVTKFSDFKDEAEKGNLFVKAVLSNKGNIKVIDAYSWDKTSGVVKEASASSITYFVDDADDEDTFKAKDYDKVVVMDNTGKMMKLEDIQKNDVIYINNEDMDGDNLEEAASGDEVAYVVVVRSTVEGDVDRYNVAKMEVRIDGTTYDVTSEATVSSNDGKDVALFDSGDGEDALNDITGDDEKALVIFDAKGYVRHITTDAEASSSDLYGVVTAKDESFGDVSVKILTNKEEVVTYEFDADDEDFMGGYTEEDDVQKGDVVKYTLDKDGEIDSIQKIAEYDATDILKVADADDDFEPLAGELTDDFTDDSMEVDNKDYNVASNVLVFDYTEGLKSDNSIDDLKDVEVVDFASLEDKGDGDDVVFFVDDNDEVQLIVLVAQIKSDDERAAYVLDKWTKDGDPFVELVEFDKDGKADYEIDGGKVSDAETIVVFTENTDGTIDVSSVTDGKSEEGDFMFYTGTVSDISGKYIEVEDKDGNEIETFKADADVVVYETDDEKDFSDIDEDDMITAVVKDGKAVVIKIYDEDDSNDMDLYDEAYDAHNDGGTVEPPVEEADVTIAKGAETSVGNFTFFAITATFENVDGAAEYEVTYTVLGEEKTTAKVAVGTATETAAFGTTVTVKVYDANGTLIETFANESL</sequence>
<dbReference type="OrthoDB" id="1704165at2"/>
<dbReference type="Pfam" id="PF00395">
    <property type="entry name" value="SLH"/>
    <property type="match status" value="2"/>
</dbReference>